<evidence type="ECO:0000313" key="13">
    <source>
        <dbReference type="EMBL" id="GCC35288.1"/>
    </source>
</evidence>
<dbReference type="Pfam" id="PF21481">
    <property type="entry name" value="DIKK1-2-4_C-subdom1"/>
    <property type="match status" value="1"/>
</dbReference>
<keyword evidence="5" id="KW-0879">Wnt signaling pathway</keyword>
<dbReference type="PANTHER" id="PTHR12113">
    <property type="entry name" value="DICKKOPF3-LIKE 3"/>
    <property type="match status" value="1"/>
</dbReference>
<keyword evidence="7" id="KW-1015">Disulfide bond</keyword>
<evidence type="ECO:0000256" key="7">
    <source>
        <dbReference type="ARBA" id="ARBA00023157"/>
    </source>
</evidence>
<keyword evidence="4" id="KW-0964">Secreted</keyword>
<dbReference type="CDD" id="cd23013">
    <property type="entry name" value="Dkk4_Cys1"/>
    <property type="match status" value="1"/>
</dbReference>
<dbReference type="Gene3D" id="2.10.80.10">
    <property type="entry name" value="Lipase, subunit A"/>
    <property type="match status" value="1"/>
</dbReference>
<dbReference type="InterPro" id="IPR048500">
    <property type="entry name" value="DIKK1/2/4_C-subdom1"/>
</dbReference>
<comment type="subcellular location">
    <subcellularLocation>
        <location evidence="1">Secreted</location>
    </subcellularLocation>
</comment>
<keyword evidence="6 9" id="KW-0732">Signal</keyword>
<dbReference type="OrthoDB" id="4321958at2759"/>
<evidence type="ECO:0000256" key="2">
    <source>
        <dbReference type="ARBA" id="ARBA00010842"/>
    </source>
</evidence>
<evidence type="ECO:0000256" key="3">
    <source>
        <dbReference type="ARBA" id="ARBA00022473"/>
    </source>
</evidence>
<dbReference type="OMA" id="SADLCCA"/>
<organism evidence="13 14">
    <name type="scientific">Chiloscyllium punctatum</name>
    <name type="common">Brownbanded bambooshark</name>
    <name type="synonym">Hemiscyllium punctatum</name>
    <dbReference type="NCBI Taxonomy" id="137246"/>
    <lineage>
        <taxon>Eukaryota</taxon>
        <taxon>Metazoa</taxon>
        <taxon>Chordata</taxon>
        <taxon>Craniata</taxon>
        <taxon>Vertebrata</taxon>
        <taxon>Chondrichthyes</taxon>
        <taxon>Elasmobranchii</taxon>
        <taxon>Galeomorphii</taxon>
        <taxon>Galeoidea</taxon>
        <taxon>Orectolobiformes</taxon>
        <taxon>Hemiscylliidae</taxon>
        <taxon>Chiloscyllium</taxon>
    </lineage>
</organism>
<evidence type="ECO:0000259" key="11">
    <source>
        <dbReference type="Pfam" id="PF21479"/>
    </source>
</evidence>
<evidence type="ECO:0000256" key="1">
    <source>
        <dbReference type="ARBA" id="ARBA00004613"/>
    </source>
</evidence>
<feature type="domain" description="Dickkopf-related protein 1/2/4 C-terminal subdomain 1" evidence="12">
    <location>
        <begin position="148"/>
        <end position="177"/>
    </location>
</feature>
<evidence type="ECO:0000256" key="9">
    <source>
        <dbReference type="SAM" id="SignalP"/>
    </source>
</evidence>
<dbReference type="Pfam" id="PF04706">
    <property type="entry name" value="Dickkopf_N"/>
    <property type="match status" value="1"/>
</dbReference>
<feature type="signal peptide" evidence="9">
    <location>
        <begin position="1"/>
        <end position="18"/>
    </location>
</feature>
<protein>
    <submittedName>
        <fullName evidence="13">Uncharacterized protein</fullName>
    </submittedName>
</protein>
<reference evidence="13 14" key="1">
    <citation type="journal article" date="2018" name="Nat. Ecol. Evol.">
        <title>Shark genomes provide insights into elasmobranch evolution and the origin of vertebrates.</title>
        <authorList>
            <person name="Hara Y"/>
            <person name="Yamaguchi K"/>
            <person name="Onimaru K"/>
            <person name="Kadota M"/>
            <person name="Koyanagi M"/>
            <person name="Keeley SD"/>
            <person name="Tatsumi K"/>
            <person name="Tanaka K"/>
            <person name="Motone F"/>
            <person name="Kageyama Y"/>
            <person name="Nozu R"/>
            <person name="Adachi N"/>
            <person name="Nishimura O"/>
            <person name="Nakagawa R"/>
            <person name="Tanegashima C"/>
            <person name="Kiyatake I"/>
            <person name="Matsumoto R"/>
            <person name="Murakumo K"/>
            <person name="Nishida K"/>
            <person name="Terakita A"/>
            <person name="Kuratani S"/>
            <person name="Sato K"/>
            <person name="Hyodo S Kuraku.S."/>
        </authorList>
    </citation>
    <scope>NUCLEOTIDE SEQUENCE [LARGE SCALE GENOMIC DNA]</scope>
</reference>
<dbReference type="EMBL" id="BEZZ01000684">
    <property type="protein sequence ID" value="GCC35288.1"/>
    <property type="molecule type" value="Genomic_DNA"/>
</dbReference>
<dbReference type="STRING" id="137246.A0A401SY09"/>
<dbReference type="Pfam" id="PF21479">
    <property type="entry name" value="DIKK1-2-4_C-subdom2"/>
    <property type="match status" value="1"/>
</dbReference>
<dbReference type="GO" id="GO:0016055">
    <property type="term" value="P:Wnt signaling pathway"/>
    <property type="evidence" value="ECO:0007669"/>
    <property type="project" value="UniProtKB-KW"/>
</dbReference>
<feature type="domain" description="Dickkopf N-terminal cysteine-rich" evidence="10">
    <location>
        <begin position="42"/>
        <end position="93"/>
    </location>
</feature>
<dbReference type="Proteomes" id="UP000287033">
    <property type="component" value="Unassembled WGS sequence"/>
</dbReference>
<feature type="region of interest" description="Disordered" evidence="8">
    <location>
        <begin position="99"/>
        <end position="142"/>
    </location>
</feature>
<evidence type="ECO:0000259" key="10">
    <source>
        <dbReference type="Pfam" id="PF04706"/>
    </source>
</evidence>
<sequence>MGCAVVLLLSCFFCPLSALVLDSNNIRSSTEVGQDPTKEVSQCLADPDCGPGSFCLTSRQDQPICTACRGLRRRCQRDEMCCSGSHCLNDVCTRTEGQTAEKPSEASQSQKTKGGKKAKKSKTQKIKETRRKNQKEKLDKPQMRKGLEGETCLRTSDCSADLCCARHFWSKICRPVLKEGQVCSKRGRKEGPQGPEIFQRCDCGPGLACRNQNQGTSQPNSRLRVCQRV</sequence>
<evidence type="ECO:0000256" key="6">
    <source>
        <dbReference type="ARBA" id="ARBA00022729"/>
    </source>
</evidence>
<dbReference type="GO" id="GO:0039706">
    <property type="term" value="F:co-receptor binding"/>
    <property type="evidence" value="ECO:0007669"/>
    <property type="project" value="TreeGrafter"/>
</dbReference>
<dbReference type="InterPro" id="IPR048499">
    <property type="entry name" value="DIKK1/2/4_C-subdom2"/>
</dbReference>
<dbReference type="GO" id="GO:0090090">
    <property type="term" value="P:negative regulation of canonical Wnt signaling pathway"/>
    <property type="evidence" value="ECO:0007669"/>
    <property type="project" value="TreeGrafter"/>
</dbReference>
<comment type="similarity">
    <text evidence="2">Belongs to the dickkopf family.</text>
</comment>
<feature type="compositionally biased region" description="Basic residues" evidence="8">
    <location>
        <begin position="113"/>
        <end position="134"/>
    </location>
</feature>
<keyword evidence="3" id="KW-0217">Developmental protein</keyword>
<dbReference type="PANTHER" id="PTHR12113:SF10">
    <property type="entry name" value="DICKKOPF-RELATED PROTEIN 4"/>
    <property type="match status" value="1"/>
</dbReference>
<name>A0A401SY09_CHIPU</name>
<feature type="chain" id="PRO_5019373592" evidence="9">
    <location>
        <begin position="19"/>
        <end position="229"/>
    </location>
</feature>
<gene>
    <name evidence="13" type="ORF">chiPu_0013771</name>
</gene>
<evidence type="ECO:0000256" key="5">
    <source>
        <dbReference type="ARBA" id="ARBA00022687"/>
    </source>
</evidence>
<dbReference type="InterPro" id="IPR039863">
    <property type="entry name" value="DKK1-4"/>
</dbReference>
<dbReference type="CDD" id="cd23275">
    <property type="entry name" value="Dkk4_Cys2"/>
    <property type="match status" value="1"/>
</dbReference>
<evidence type="ECO:0000313" key="14">
    <source>
        <dbReference type="Proteomes" id="UP000287033"/>
    </source>
</evidence>
<dbReference type="GO" id="GO:0005615">
    <property type="term" value="C:extracellular space"/>
    <property type="evidence" value="ECO:0007669"/>
    <property type="project" value="TreeGrafter"/>
</dbReference>
<evidence type="ECO:0000256" key="8">
    <source>
        <dbReference type="SAM" id="MobiDB-lite"/>
    </source>
</evidence>
<dbReference type="InterPro" id="IPR047299">
    <property type="entry name" value="Dkk4_Cys2"/>
</dbReference>
<dbReference type="AlphaFoldDB" id="A0A401SY09"/>
<dbReference type="InterPro" id="IPR006796">
    <property type="entry name" value="Dickkopf_N"/>
</dbReference>
<evidence type="ECO:0000256" key="4">
    <source>
        <dbReference type="ARBA" id="ARBA00022525"/>
    </source>
</evidence>
<proteinExistence type="inferred from homology"/>
<comment type="caution">
    <text evidence="13">The sequence shown here is derived from an EMBL/GenBank/DDBJ whole genome shotgun (WGS) entry which is preliminary data.</text>
</comment>
<accession>A0A401SY09</accession>
<feature type="domain" description="Dickkopf-related protein 1/2/4 C-terminal subdomain 2" evidence="11">
    <location>
        <begin position="180"/>
        <end position="228"/>
    </location>
</feature>
<keyword evidence="14" id="KW-1185">Reference proteome</keyword>
<dbReference type="GO" id="GO:0048019">
    <property type="term" value="F:receptor antagonist activity"/>
    <property type="evidence" value="ECO:0007669"/>
    <property type="project" value="TreeGrafter"/>
</dbReference>
<dbReference type="FunFam" id="2.10.80.10:FF:000001">
    <property type="entry name" value="Dickkopf WNT-signaling pathway inhibitor 2"/>
    <property type="match status" value="1"/>
</dbReference>
<evidence type="ECO:0000259" key="12">
    <source>
        <dbReference type="Pfam" id="PF21481"/>
    </source>
</evidence>